<dbReference type="SUPFAM" id="SSF56935">
    <property type="entry name" value="Porins"/>
    <property type="match status" value="1"/>
</dbReference>
<dbReference type="InterPro" id="IPR039426">
    <property type="entry name" value="TonB-dep_rcpt-like"/>
</dbReference>
<evidence type="ECO:0000256" key="1">
    <source>
        <dbReference type="ARBA" id="ARBA00004571"/>
    </source>
</evidence>
<gene>
    <name evidence="14" type="ORF">ABQJ56_16420</name>
</gene>
<evidence type="ECO:0000259" key="12">
    <source>
        <dbReference type="Pfam" id="PF00593"/>
    </source>
</evidence>
<evidence type="ECO:0000259" key="13">
    <source>
        <dbReference type="Pfam" id="PF07715"/>
    </source>
</evidence>
<dbReference type="Gene3D" id="2.40.170.20">
    <property type="entry name" value="TonB-dependent receptor, beta-barrel domain"/>
    <property type="match status" value="1"/>
</dbReference>
<evidence type="ECO:0000256" key="6">
    <source>
        <dbReference type="ARBA" id="ARBA00023136"/>
    </source>
</evidence>
<dbReference type="Pfam" id="PF00593">
    <property type="entry name" value="TonB_dep_Rec_b-barrel"/>
    <property type="match status" value="1"/>
</dbReference>
<comment type="subcellular location">
    <subcellularLocation>
        <location evidence="1 8">Cell outer membrane</location>
        <topology evidence="1 8">Multi-pass membrane protein</topology>
    </subcellularLocation>
</comment>
<keyword evidence="4 8" id="KW-0812">Transmembrane</keyword>
<evidence type="ECO:0000256" key="3">
    <source>
        <dbReference type="ARBA" id="ARBA00022452"/>
    </source>
</evidence>
<evidence type="ECO:0000256" key="9">
    <source>
        <dbReference type="RuleBase" id="RU003357"/>
    </source>
</evidence>
<sequence length="800" mass="84759">MKTITLRNAISIALLVAAPGVSEWVVAQDATRDTAAQGRAPVTDTSGKTHSKKSADKSTAPAATNLQTVTVTGTRIRGGITPSPVITIDSEQIQQEGFTDLGEVIRSVPQNFSGGQNPGVVGGAEGGGIANQNISGGSSLNLRGLGPDATLTLLDGRRLAYSGFVQAVDIDAIPVDAVDRIEIIPDGASAIYGSDAVGGVGNVILKRDYNGVTLGTRYGGATDGGLITHEYTAAAGTNWSTGGLIATWKKSAGDPIYSDQRDYTRDLSTPTTLYPQNALRSGLLSIHQAMGDLVELQLDTFRTEREQLSYYTAIPTQFYPATAKTTTTFVSPSAEVSLPNDWTMSLAGTWGKDDTISGLSIGGRATGRLTLVARDLYRNKSRAYELGAEGPLFALPGGDARLAVGAGYRTNTFLQGSLVRGTVSADGDDSSRFVYAELNLPLIGADQAVPGMRRLALTAAVRREDYASFGSVTTPKLGVIYGPGTDFSLKASWGKSFKAPTLLQRYQTQSAYLYPAAAVGGKGYTDDATVLIPYGGNPDLRPERARTWSASIVFHPEAQPALEAELGWFDIDFTGRIAQPLVYQAQALSNPAYAQFINYAPTAGEQAAILANSVFSNFTGAPYDPAKVVAIAFNRYANTVAQHVQGLDLSGSYLADLDHGRLAIRGSLSWLDSAQQTTAADHMRDLSGTLFYPARIHGRVGAIWSEGGLSASTFVNYVSGVTNTVDGRKSGSFPTVDVTLRYLTGQDRGAFSGLEFALSVTNLFDRPPPLYAPAINNPPYDSTNYSAIGRFASVSVARHW</sequence>
<accession>A0ABV3QTA7</accession>
<keyword evidence="15" id="KW-1185">Reference proteome</keyword>
<dbReference type="Gene3D" id="2.170.130.10">
    <property type="entry name" value="TonB-dependent receptor, plug domain"/>
    <property type="match status" value="1"/>
</dbReference>
<feature type="domain" description="TonB-dependent receptor-like beta-barrel" evidence="12">
    <location>
        <begin position="289"/>
        <end position="763"/>
    </location>
</feature>
<feature type="region of interest" description="Disordered" evidence="10">
    <location>
        <begin position="31"/>
        <end position="61"/>
    </location>
</feature>
<dbReference type="InterPro" id="IPR012910">
    <property type="entry name" value="Plug_dom"/>
</dbReference>
<dbReference type="PANTHER" id="PTHR47234:SF3">
    <property type="entry name" value="SECRETIN_TONB SHORT N-TERMINAL DOMAIN-CONTAINING PROTEIN"/>
    <property type="match status" value="1"/>
</dbReference>
<dbReference type="RefSeq" id="WP_367846100.1">
    <property type="nucleotide sequence ID" value="NZ_JBFOHL010000020.1"/>
</dbReference>
<keyword evidence="3 8" id="KW-1134">Transmembrane beta strand</keyword>
<evidence type="ECO:0000313" key="14">
    <source>
        <dbReference type="EMBL" id="MEW9625810.1"/>
    </source>
</evidence>
<protein>
    <submittedName>
        <fullName evidence="14">TonB-dependent receptor plug domain-containing protein</fullName>
    </submittedName>
</protein>
<feature type="chain" id="PRO_5046514901" evidence="11">
    <location>
        <begin position="28"/>
        <end position="800"/>
    </location>
</feature>
<evidence type="ECO:0000256" key="8">
    <source>
        <dbReference type="PROSITE-ProRule" id="PRU01360"/>
    </source>
</evidence>
<proteinExistence type="inferred from homology"/>
<comment type="caution">
    <text evidence="14">The sequence shown here is derived from an EMBL/GenBank/DDBJ whole genome shotgun (WGS) entry which is preliminary data.</text>
</comment>
<keyword evidence="11" id="KW-0732">Signal</keyword>
<dbReference type="PANTHER" id="PTHR47234">
    <property type="match status" value="1"/>
</dbReference>
<keyword evidence="14" id="KW-0675">Receptor</keyword>
<organism evidence="14 15">
    <name type="scientific">Rhodanobacter geophilus</name>
    <dbReference type="NCBI Taxonomy" id="3162488"/>
    <lineage>
        <taxon>Bacteria</taxon>
        <taxon>Pseudomonadati</taxon>
        <taxon>Pseudomonadota</taxon>
        <taxon>Gammaproteobacteria</taxon>
        <taxon>Lysobacterales</taxon>
        <taxon>Rhodanobacteraceae</taxon>
        <taxon>Rhodanobacter</taxon>
    </lineage>
</organism>
<evidence type="ECO:0000256" key="11">
    <source>
        <dbReference type="SAM" id="SignalP"/>
    </source>
</evidence>
<name>A0ABV3QTA7_9GAMM</name>
<evidence type="ECO:0000256" key="4">
    <source>
        <dbReference type="ARBA" id="ARBA00022692"/>
    </source>
</evidence>
<dbReference type="InterPro" id="IPR000531">
    <property type="entry name" value="Beta-barrel_TonB"/>
</dbReference>
<feature type="signal peptide" evidence="11">
    <location>
        <begin position="1"/>
        <end position="27"/>
    </location>
</feature>
<keyword evidence="6 8" id="KW-0472">Membrane</keyword>
<evidence type="ECO:0000256" key="2">
    <source>
        <dbReference type="ARBA" id="ARBA00022448"/>
    </source>
</evidence>
<keyword evidence="5 9" id="KW-0798">TonB box</keyword>
<evidence type="ECO:0000256" key="7">
    <source>
        <dbReference type="ARBA" id="ARBA00023237"/>
    </source>
</evidence>
<feature type="domain" description="TonB-dependent receptor plug" evidence="13">
    <location>
        <begin position="81"/>
        <end position="200"/>
    </location>
</feature>
<dbReference type="InterPro" id="IPR036942">
    <property type="entry name" value="Beta-barrel_TonB_sf"/>
</dbReference>
<dbReference type="Pfam" id="PF07715">
    <property type="entry name" value="Plug"/>
    <property type="match status" value="1"/>
</dbReference>
<evidence type="ECO:0000313" key="15">
    <source>
        <dbReference type="Proteomes" id="UP001556170"/>
    </source>
</evidence>
<dbReference type="EMBL" id="JBFOHL010000020">
    <property type="protein sequence ID" value="MEW9625810.1"/>
    <property type="molecule type" value="Genomic_DNA"/>
</dbReference>
<keyword evidence="7 8" id="KW-0998">Cell outer membrane</keyword>
<evidence type="ECO:0000256" key="5">
    <source>
        <dbReference type="ARBA" id="ARBA00023077"/>
    </source>
</evidence>
<dbReference type="InterPro" id="IPR037066">
    <property type="entry name" value="Plug_dom_sf"/>
</dbReference>
<dbReference type="PROSITE" id="PS52016">
    <property type="entry name" value="TONB_DEPENDENT_REC_3"/>
    <property type="match status" value="1"/>
</dbReference>
<evidence type="ECO:0000256" key="10">
    <source>
        <dbReference type="SAM" id="MobiDB-lite"/>
    </source>
</evidence>
<comment type="similarity">
    <text evidence="8 9">Belongs to the TonB-dependent receptor family.</text>
</comment>
<keyword evidence="2 8" id="KW-0813">Transport</keyword>
<reference evidence="14 15" key="1">
    <citation type="submission" date="2024-06" db="EMBL/GenBank/DDBJ databases">
        <authorList>
            <person name="Woo H."/>
        </authorList>
    </citation>
    <scope>NUCLEOTIDE SEQUENCE [LARGE SCALE GENOMIC DNA]</scope>
    <source>
        <strain evidence="14 15">S2-g</strain>
    </source>
</reference>
<dbReference type="Proteomes" id="UP001556170">
    <property type="component" value="Unassembled WGS sequence"/>
</dbReference>